<sequence length="408" mass="46391">MFKNFNKENLILLLLGLNILSSFIWVFGFHTLRLVLLSGVGLTLLSIFFIEKNVVATIFIKFWIFIMFFVGFINRPSGYFPNLIVDLSSLGIIYSAYSIRNIVGNQVYKAAIILIIVPLIFYAYTIPSMDISIVQSGYFNRAKTLNAFGDTLLAGGALKGQVIYDTHGIMLAQVFLFFLLLPIFYTKFNKPLLLLLFASGVLLILLYSVYYQKRQSSLELFLIIILYGLYYRKLLRGFLPNNLLFTAIIAIGVIYFVLTSSYFENVLNRFTETAEDINSFDRKEEAVFVLSQFSFLDWVFGKGLGFSTPDTAGGAMLHIGYANLIFKGGIILLFFYLYNSINNLMYCLKAAKRHPEFYVGVVISIYSMIQLTYTGGFHWFATIIITGLAMFSRYPLKSIVHDALYLKG</sequence>
<feature type="transmembrane region" description="Helical" evidence="1">
    <location>
        <begin position="243"/>
        <end position="263"/>
    </location>
</feature>
<name>A0A533Q9B0_9BACT</name>
<feature type="transmembrane region" description="Helical" evidence="1">
    <location>
        <begin position="55"/>
        <end position="73"/>
    </location>
</feature>
<evidence type="ECO:0000256" key="1">
    <source>
        <dbReference type="SAM" id="Phobius"/>
    </source>
</evidence>
<protein>
    <recommendedName>
        <fullName evidence="4">Polysaccharide polymerase</fullName>
    </recommendedName>
</protein>
<evidence type="ECO:0008006" key="4">
    <source>
        <dbReference type="Google" id="ProtNLM"/>
    </source>
</evidence>
<feature type="transmembrane region" description="Helical" evidence="1">
    <location>
        <begin position="315"/>
        <end position="337"/>
    </location>
</feature>
<feature type="transmembrane region" description="Helical" evidence="1">
    <location>
        <begin position="216"/>
        <end position="231"/>
    </location>
</feature>
<organism evidence="2 3">
    <name type="scientific">Candidatus Jettenia ecosi</name>
    <dbReference type="NCBI Taxonomy" id="2494326"/>
    <lineage>
        <taxon>Bacteria</taxon>
        <taxon>Pseudomonadati</taxon>
        <taxon>Planctomycetota</taxon>
        <taxon>Candidatus Brocadiia</taxon>
        <taxon>Candidatus Brocadiales</taxon>
        <taxon>Candidatus Brocadiaceae</taxon>
        <taxon>Candidatus Jettenia</taxon>
    </lineage>
</organism>
<feature type="transmembrane region" description="Helical" evidence="1">
    <location>
        <begin position="168"/>
        <end position="185"/>
    </location>
</feature>
<feature type="transmembrane region" description="Helical" evidence="1">
    <location>
        <begin position="357"/>
        <end position="373"/>
    </location>
</feature>
<keyword evidence="1" id="KW-0472">Membrane</keyword>
<dbReference type="AlphaFoldDB" id="A0A533Q9B0"/>
<gene>
    <name evidence="2" type="ORF">JETT_2513</name>
</gene>
<feature type="transmembrane region" description="Helical" evidence="1">
    <location>
        <begin position="34"/>
        <end position="50"/>
    </location>
</feature>
<comment type="caution">
    <text evidence="2">The sequence shown here is derived from an EMBL/GenBank/DDBJ whole genome shotgun (WGS) entry which is preliminary data.</text>
</comment>
<dbReference type="EMBL" id="SULG01000057">
    <property type="protein sequence ID" value="TLD41225.1"/>
    <property type="molecule type" value="Genomic_DNA"/>
</dbReference>
<accession>A0A533Q9B0</accession>
<feature type="transmembrane region" description="Helical" evidence="1">
    <location>
        <begin position="9"/>
        <end position="28"/>
    </location>
</feature>
<feature type="transmembrane region" description="Helical" evidence="1">
    <location>
        <begin position="192"/>
        <end position="210"/>
    </location>
</feature>
<keyword evidence="1" id="KW-1133">Transmembrane helix</keyword>
<feature type="transmembrane region" description="Helical" evidence="1">
    <location>
        <begin position="106"/>
        <end position="124"/>
    </location>
</feature>
<dbReference type="Proteomes" id="UP000319783">
    <property type="component" value="Unassembled WGS sequence"/>
</dbReference>
<evidence type="ECO:0000313" key="2">
    <source>
        <dbReference type="EMBL" id="TLD41225.1"/>
    </source>
</evidence>
<reference evidence="2 3" key="1">
    <citation type="submission" date="2019-04" db="EMBL/GenBank/DDBJ databases">
        <title>Genome of a novel bacterium Candidatus Jettenia ecosi reconstructed from metagenome of an anammox bioreactor.</title>
        <authorList>
            <person name="Mardanov A.V."/>
            <person name="Beletsky A.V."/>
            <person name="Ravin N.V."/>
            <person name="Botchkova E.A."/>
            <person name="Litti Y.V."/>
            <person name="Nozhevnikova A.N."/>
        </authorList>
    </citation>
    <scope>NUCLEOTIDE SEQUENCE [LARGE SCALE GENOMIC DNA]</scope>
    <source>
        <strain evidence="2">J2</strain>
    </source>
</reference>
<keyword evidence="1" id="KW-0812">Transmembrane</keyword>
<proteinExistence type="predicted"/>
<feature type="transmembrane region" description="Helical" evidence="1">
    <location>
        <begin position="79"/>
        <end position="99"/>
    </location>
</feature>
<evidence type="ECO:0000313" key="3">
    <source>
        <dbReference type="Proteomes" id="UP000319783"/>
    </source>
</evidence>